<reference evidence="2" key="1">
    <citation type="submission" date="2011-06" db="EMBL/GenBank/DDBJ databases">
        <title>Complete genome sequence of Paenibacillus mucilaginosus KNP414.</title>
        <authorList>
            <person name="Wang J."/>
            <person name="Hu S."/>
            <person name="Hu X."/>
            <person name="Zhang B."/>
            <person name="Dong D."/>
            <person name="Zhang S."/>
            <person name="Zhao K."/>
            <person name="Wu D."/>
        </authorList>
    </citation>
    <scope>NUCLEOTIDE SEQUENCE [LARGE SCALE GENOMIC DNA]</scope>
    <source>
        <strain evidence="2">KNP414</strain>
    </source>
</reference>
<dbReference type="Proteomes" id="UP000006620">
    <property type="component" value="Chromosome"/>
</dbReference>
<protein>
    <submittedName>
        <fullName evidence="1">Uncharacterized protein</fullName>
    </submittedName>
</protein>
<name>F8F8J2_PAEMK</name>
<gene>
    <name evidence="1" type="ordered locus">KNP414_03022</name>
</gene>
<dbReference type="HOGENOM" id="CLU_2845653_0_0_9"/>
<dbReference type="EMBL" id="CP002869">
    <property type="protein sequence ID" value="AEI41580.1"/>
    <property type="molecule type" value="Genomic_DNA"/>
</dbReference>
<reference evidence="1 2" key="2">
    <citation type="journal article" date="2013" name="Genome Announc.">
        <title>Genome Sequence of Growth-Improving Paenibacillus mucilaginosus Strain KNP414.</title>
        <authorList>
            <person name="Lu J.J."/>
            <person name="Wang J.F."/>
            <person name="Hu X.F."/>
        </authorList>
    </citation>
    <scope>NUCLEOTIDE SEQUENCE [LARGE SCALE GENOMIC DNA]</scope>
    <source>
        <strain evidence="1 2">KNP414</strain>
    </source>
</reference>
<proteinExistence type="predicted"/>
<evidence type="ECO:0000313" key="1">
    <source>
        <dbReference type="EMBL" id="AEI41580.1"/>
    </source>
</evidence>
<evidence type="ECO:0000313" key="2">
    <source>
        <dbReference type="Proteomes" id="UP000006620"/>
    </source>
</evidence>
<organism evidence="1 2">
    <name type="scientific">Paenibacillus mucilaginosus (strain KNP414)</name>
    <dbReference type="NCBI Taxonomy" id="1036673"/>
    <lineage>
        <taxon>Bacteria</taxon>
        <taxon>Bacillati</taxon>
        <taxon>Bacillota</taxon>
        <taxon>Bacilli</taxon>
        <taxon>Bacillales</taxon>
        <taxon>Paenibacillaceae</taxon>
        <taxon>Paenibacillus</taxon>
    </lineage>
</organism>
<dbReference type="KEGG" id="pms:KNP414_03022"/>
<dbReference type="AlphaFoldDB" id="F8F8J2"/>
<accession>F8F8J2</accession>
<sequence length="65" mass="7699">MSGNKMNDPRRMSVRREIPSALILFGYVRMCISPGFDPHPPKFEDRSIAWYYFYIKLDIEEEVGK</sequence>